<evidence type="ECO:0000256" key="7">
    <source>
        <dbReference type="HAMAP-Rule" id="MF_00260"/>
    </source>
</evidence>
<evidence type="ECO:0000256" key="1">
    <source>
        <dbReference type="ARBA" id="ARBA00002869"/>
    </source>
</evidence>
<dbReference type="SUPFAM" id="SSF54782">
    <property type="entry name" value="Porphobilinogen deaminase (hydroxymethylbilane synthase), C-terminal domain"/>
    <property type="match status" value="1"/>
</dbReference>
<keyword evidence="4 7" id="KW-0808">Transferase</keyword>
<evidence type="ECO:0000256" key="5">
    <source>
        <dbReference type="ARBA" id="ARBA00023244"/>
    </source>
</evidence>
<comment type="miscellaneous">
    <text evidence="7">The porphobilinogen subunits are added to the dipyrromethane group.</text>
</comment>
<dbReference type="GO" id="GO:0006782">
    <property type="term" value="P:protoporphyrinogen IX biosynthetic process"/>
    <property type="evidence" value="ECO:0007669"/>
    <property type="project" value="UniProtKB-UniRule"/>
</dbReference>
<dbReference type="AlphaFoldDB" id="A0A1R4GLK9"/>
<name>A0A1R4GLK9_9MICO</name>
<evidence type="ECO:0000259" key="8">
    <source>
        <dbReference type="Pfam" id="PF01379"/>
    </source>
</evidence>
<dbReference type="OrthoDB" id="9810298at2"/>
<gene>
    <name evidence="7" type="primary">hemC</name>
    <name evidence="10" type="ORF">CZ674_12940</name>
</gene>
<sequence length="311" mass="31596">MSAAPLGGTGESTAAPLRVGTRGSLLALAQTHDIAARFAGVVEIVEISTKGDVDRSPLSQLGGTGVFVSALRDALLGGEIDVAVHSMKDLPTLPQEGIRLAAVPVRNDPRDALVARDGLQLKTLPKGAKVGTGSPRRKAQLLHARPDLDVVDIRGNITTRMNRALAENADLDAVVLAVAGLNRGGFSDRVSEALSTAEFLPAPAQGALGIETRDGDERSLAAVAGVDDPVTAACAAAERIVLRGLEAGCAAPVGAFARADGDTVQIDAAAYALDGSRSIRASRKGAVADAADLAADLVAELLDGGAKELVG</sequence>
<dbReference type="PANTHER" id="PTHR11557">
    <property type="entry name" value="PORPHOBILINOGEN DEAMINASE"/>
    <property type="match status" value="1"/>
</dbReference>
<comment type="cofactor">
    <cofactor evidence="7">
        <name>dipyrromethane</name>
        <dbReference type="ChEBI" id="CHEBI:60342"/>
    </cofactor>
    <text evidence="7">Binds 1 dipyrromethane group covalently.</text>
</comment>
<dbReference type="EC" id="2.5.1.61" evidence="7"/>
<dbReference type="InterPro" id="IPR022418">
    <property type="entry name" value="Porphobilinogen_deaminase_C"/>
</dbReference>
<keyword evidence="5 7" id="KW-0627">Porphyrin biosynthesis</keyword>
<protein>
    <recommendedName>
        <fullName evidence="7">Porphobilinogen deaminase</fullName>
        <shortName evidence="7">PBG</shortName>
        <ecNumber evidence="7">2.5.1.61</ecNumber>
    </recommendedName>
    <alternativeName>
        <fullName evidence="7">Hydroxymethylbilane synthase</fullName>
        <shortName evidence="7">HMBS</shortName>
    </alternativeName>
    <alternativeName>
        <fullName evidence="7">Pre-uroporphyrinogen synthase</fullName>
    </alternativeName>
</protein>
<dbReference type="InterPro" id="IPR036803">
    <property type="entry name" value="Porphobilinogen_deaminase_C_sf"/>
</dbReference>
<dbReference type="PANTHER" id="PTHR11557:SF0">
    <property type="entry name" value="PORPHOBILINOGEN DEAMINASE"/>
    <property type="match status" value="1"/>
</dbReference>
<dbReference type="GeneID" id="303174117"/>
<comment type="catalytic activity">
    <reaction evidence="6 7">
        <text>4 porphobilinogen + H2O = hydroxymethylbilane + 4 NH4(+)</text>
        <dbReference type="Rhea" id="RHEA:13185"/>
        <dbReference type="ChEBI" id="CHEBI:15377"/>
        <dbReference type="ChEBI" id="CHEBI:28938"/>
        <dbReference type="ChEBI" id="CHEBI:57845"/>
        <dbReference type="ChEBI" id="CHEBI:58126"/>
        <dbReference type="EC" id="2.5.1.61"/>
    </reaction>
</comment>
<dbReference type="Pfam" id="PF01379">
    <property type="entry name" value="Porphobil_deam"/>
    <property type="match status" value="1"/>
</dbReference>
<dbReference type="Gene3D" id="3.30.160.40">
    <property type="entry name" value="Porphobilinogen deaminase, C-terminal domain"/>
    <property type="match status" value="1"/>
</dbReference>
<dbReference type="PRINTS" id="PR00151">
    <property type="entry name" value="PORPHBDMNASE"/>
</dbReference>
<feature type="modified residue" description="S-(dipyrrolylmethanemethyl)cysteine" evidence="7">
    <location>
        <position position="249"/>
    </location>
</feature>
<dbReference type="InterPro" id="IPR022417">
    <property type="entry name" value="Porphobilin_deaminase_N"/>
</dbReference>
<evidence type="ECO:0000313" key="10">
    <source>
        <dbReference type="EMBL" id="SJM68975.1"/>
    </source>
</evidence>
<feature type="domain" description="Porphobilinogen deaminase C-terminal" evidence="9">
    <location>
        <begin position="233"/>
        <end position="302"/>
    </location>
</feature>
<dbReference type="FunFam" id="3.40.190.10:FF:000005">
    <property type="entry name" value="Porphobilinogen deaminase"/>
    <property type="match status" value="1"/>
</dbReference>
<dbReference type="EMBL" id="FUHU01000046">
    <property type="protein sequence ID" value="SJM68975.1"/>
    <property type="molecule type" value="Genomic_DNA"/>
</dbReference>
<dbReference type="Pfam" id="PF03900">
    <property type="entry name" value="Porphobil_deamC"/>
    <property type="match status" value="1"/>
</dbReference>
<dbReference type="GO" id="GO:0004418">
    <property type="term" value="F:hydroxymethylbilane synthase activity"/>
    <property type="evidence" value="ECO:0007669"/>
    <property type="project" value="UniProtKB-UniRule"/>
</dbReference>
<organism evidence="10 11">
    <name type="scientific">Agrococcus casei LMG 22410</name>
    <dbReference type="NCBI Taxonomy" id="1255656"/>
    <lineage>
        <taxon>Bacteria</taxon>
        <taxon>Bacillati</taxon>
        <taxon>Actinomycetota</taxon>
        <taxon>Actinomycetes</taxon>
        <taxon>Micrococcales</taxon>
        <taxon>Microbacteriaceae</taxon>
        <taxon>Agrococcus</taxon>
    </lineage>
</organism>
<dbReference type="NCBIfam" id="TIGR00212">
    <property type="entry name" value="hemC"/>
    <property type="match status" value="1"/>
</dbReference>
<feature type="domain" description="Porphobilinogen deaminase N-terminal" evidence="8">
    <location>
        <begin position="17"/>
        <end position="218"/>
    </location>
</feature>
<keyword evidence="11" id="KW-1185">Reference proteome</keyword>
<evidence type="ECO:0000256" key="2">
    <source>
        <dbReference type="ARBA" id="ARBA00005638"/>
    </source>
</evidence>
<accession>A0A1R4GLK9</accession>
<evidence type="ECO:0000256" key="3">
    <source>
        <dbReference type="ARBA" id="ARBA00011245"/>
    </source>
</evidence>
<dbReference type="HAMAP" id="MF_00260">
    <property type="entry name" value="Porphobil_deam"/>
    <property type="match status" value="1"/>
</dbReference>
<reference evidence="10 11" key="1">
    <citation type="submission" date="2017-02" db="EMBL/GenBank/DDBJ databases">
        <authorList>
            <person name="Peterson S.W."/>
        </authorList>
    </citation>
    <scope>NUCLEOTIDE SEQUENCE [LARGE SCALE GENOMIC DNA]</scope>
    <source>
        <strain evidence="10 11">LMG 22410</strain>
    </source>
</reference>
<evidence type="ECO:0000313" key="11">
    <source>
        <dbReference type="Proteomes" id="UP000195787"/>
    </source>
</evidence>
<comment type="function">
    <text evidence="1 7">Tetrapolymerization of the monopyrrole PBG into the hydroxymethylbilane pre-uroporphyrinogen in several discrete steps.</text>
</comment>
<dbReference type="PROSITE" id="PS00533">
    <property type="entry name" value="PORPHOBILINOGEN_DEAM"/>
    <property type="match status" value="1"/>
</dbReference>
<proteinExistence type="inferred from homology"/>
<dbReference type="Proteomes" id="UP000195787">
    <property type="component" value="Unassembled WGS sequence"/>
</dbReference>
<dbReference type="InterPro" id="IPR022419">
    <property type="entry name" value="Porphobilin_deaminase_cofac_BS"/>
</dbReference>
<evidence type="ECO:0000256" key="6">
    <source>
        <dbReference type="ARBA" id="ARBA00048169"/>
    </source>
</evidence>
<comment type="similarity">
    <text evidence="2 7">Belongs to the HMBS family.</text>
</comment>
<evidence type="ECO:0000256" key="4">
    <source>
        <dbReference type="ARBA" id="ARBA00022679"/>
    </source>
</evidence>
<dbReference type="Gene3D" id="3.40.190.10">
    <property type="entry name" value="Periplasmic binding protein-like II"/>
    <property type="match status" value="2"/>
</dbReference>
<dbReference type="SUPFAM" id="SSF53850">
    <property type="entry name" value="Periplasmic binding protein-like II"/>
    <property type="match status" value="1"/>
</dbReference>
<dbReference type="InterPro" id="IPR000860">
    <property type="entry name" value="HemC"/>
</dbReference>
<dbReference type="PIRSF" id="PIRSF001438">
    <property type="entry name" value="4pyrrol_synth_OHMeBilane_synth"/>
    <property type="match status" value="1"/>
</dbReference>
<comment type="subunit">
    <text evidence="3 7">Monomer.</text>
</comment>
<dbReference type="RefSeq" id="WP_086992960.1">
    <property type="nucleotide sequence ID" value="NZ_FUHU01000046.1"/>
</dbReference>
<dbReference type="GO" id="GO:0005737">
    <property type="term" value="C:cytoplasm"/>
    <property type="evidence" value="ECO:0007669"/>
    <property type="project" value="UniProtKB-UniRule"/>
</dbReference>
<evidence type="ECO:0000259" key="9">
    <source>
        <dbReference type="Pfam" id="PF03900"/>
    </source>
</evidence>